<organism evidence="3 4">
    <name type="scientific">Actinopolyspora xinjiangensis</name>
    <dbReference type="NCBI Taxonomy" id="405564"/>
    <lineage>
        <taxon>Bacteria</taxon>
        <taxon>Bacillati</taxon>
        <taxon>Actinomycetota</taxon>
        <taxon>Actinomycetes</taxon>
        <taxon>Actinopolysporales</taxon>
        <taxon>Actinopolysporaceae</taxon>
        <taxon>Actinopolyspora</taxon>
    </lineage>
</organism>
<sequence>MVTSPLGSVFARSEEGVRNRRNGVMGIKGEVIRFDTSRGYGFVSPETGGEDVFVHVNDLLVDEGLISPGTTVEFNVEDGERGLKASDVRLAGGGRSGGAGAGGRASGGSGGDSELLSAEELSAEITEALLGAVPSLTGGQILQARQRLLKLAEEHGWVER</sequence>
<protein>
    <submittedName>
        <fullName evidence="3">Cold shock protein, CspA family</fullName>
    </submittedName>
</protein>
<dbReference type="AlphaFoldDB" id="A0A1H0RMA2"/>
<dbReference type="PROSITE" id="PS51857">
    <property type="entry name" value="CSD_2"/>
    <property type="match status" value="1"/>
</dbReference>
<dbReference type="PANTHER" id="PTHR46565:SF20">
    <property type="entry name" value="COLD SHOCK DOMAIN-CONTAINING PROTEIN 4"/>
    <property type="match status" value="1"/>
</dbReference>
<dbReference type="PRINTS" id="PR00050">
    <property type="entry name" value="COLDSHOCK"/>
</dbReference>
<dbReference type="Gene3D" id="2.40.50.140">
    <property type="entry name" value="Nucleic acid-binding proteins"/>
    <property type="match status" value="1"/>
</dbReference>
<dbReference type="CDD" id="cd04458">
    <property type="entry name" value="CSP_CDS"/>
    <property type="match status" value="1"/>
</dbReference>
<name>A0A1H0RMA2_9ACTN</name>
<evidence type="ECO:0000256" key="1">
    <source>
        <dbReference type="SAM" id="MobiDB-lite"/>
    </source>
</evidence>
<dbReference type="STRING" id="405564.SAMN04487905_103119"/>
<dbReference type="Proteomes" id="UP000199497">
    <property type="component" value="Unassembled WGS sequence"/>
</dbReference>
<accession>A0A1H0RMA2</accession>
<proteinExistence type="predicted"/>
<dbReference type="SUPFAM" id="SSF50249">
    <property type="entry name" value="Nucleic acid-binding proteins"/>
    <property type="match status" value="1"/>
</dbReference>
<evidence type="ECO:0000313" key="3">
    <source>
        <dbReference type="EMBL" id="SDP30108.1"/>
    </source>
</evidence>
<dbReference type="InterPro" id="IPR012340">
    <property type="entry name" value="NA-bd_OB-fold"/>
</dbReference>
<evidence type="ECO:0000259" key="2">
    <source>
        <dbReference type="PROSITE" id="PS51857"/>
    </source>
</evidence>
<dbReference type="GO" id="GO:0003676">
    <property type="term" value="F:nucleic acid binding"/>
    <property type="evidence" value="ECO:0007669"/>
    <property type="project" value="InterPro"/>
</dbReference>
<gene>
    <name evidence="3" type="ORF">SAMN04487905_103119</name>
</gene>
<feature type="region of interest" description="Disordered" evidence="1">
    <location>
        <begin position="88"/>
        <end position="114"/>
    </location>
</feature>
<reference evidence="4" key="1">
    <citation type="submission" date="2016-10" db="EMBL/GenBank/DDBJ databases">
        <authorList>
            <person name="Varghese N."/>
            <person name="Submissions S."/>
        </authorList>
    </citation>
    <scope>NUCLEOTIDE SEQUENCE [LARGE SCALE GENOMIC DNA]</scope>
    <source>
        <strain evidence="4">DSM 46732</strain>
    </source>
</reference>
<feature type="domain" description="CSD" evidence="2">
    <location>
        <begin position="26"/>
        <end position="90"/>
    </location>
</feature>
<keyword evidence="4" id="KW-1185">Reference proteome</keyword>
<dbReference type="InterPro" id="IPR011129">
    <property type="entry name" value="CSD"/>
</dbReference>
<dbReference type="InterPro" id="IPR002059">
    <property type="entry name" value="CSP_DNA-bd"/>
</dbReference>
<feature type="compositionally biased region" description="Gly residues" evidence="1">
    <location>
        <begin position="91"/>
        <end position="111"/>
    </location>
</feature>
<dbReference type="PANTHER" id="PTHR46565">
    <property type="entry name" value="COLD SHOCK DOMAIN PROTEIN 2"/>
    <property type="match status" value="1"/>
</dbReference>
<dbReference type="Pfam" id="PF00313">
    <property type="entry name" value="CSD"/>
    <property type="match status" value="1"/>
</dbReference>
<evidence type="ECO:0000313" key="4">
    <source>
        <dbReference type="Proteomes" id="UP000199497"/>
    </source>
</evidence>
<dbReference type="SMART" id="SM00357">
    <property type="entry name" value="CSP"/>
    <property type="match status" value="1"/>
</dbReference>
<dbReference type="EMBL" id="FNJR01000003">
    <property type="protein sequence ID" value="SDP30108.1"/>
    <property type="molecule type" value="Genomic_DNA"/>
</dbReference>